<dbReference type="InterPro" id="IPR040644">
    <property type="entry name" value="HydF_tetramer"/>
</dbReference>
<evidence type="ECO:0000259" key="2">
    <source>
        <dbReference type="Pfam" id="PF18128"/>
    </source>
</evidence>
<dbReference type="EMBL" id="JAGUCO010000001">
    <property type="protein sequence ID" value="MBS2097051.1"/>
    <property type="molecule type" value="Genomic_DNA"/>
</dbReference>
<dbReference type="Gene3D" id="3.40.50.300">
    <property type="entry name" value="P-loop containing nucleotide triphosphate hydrolases"/>
    <property type="match status" value="1"/>
</dbReference>
<dbReference type="PANTHER" id="PTHR42714">
    <property type="entry name" value="TRNA MODIFICATION GTPASE GTPBP3"/>
    <property type="match status" value="1"/>
</dbReference>
<evidence type="ECO:0000259" key="3">
    <source>
        <dbReference type="Pfam" id="PF18133"/>
    </source>
</evidence>
<gene>
    <name evidence="4" type="primary">hydF</name>
    <name evidence="4" type="ORF">KEM10_02100</name>
</gene>
<keyword evidence="5" id="KW-1185">Reference proteome</keyword>
<dbReference type="InterPro" id="IPR023873">
    <property type="entry name" value="FeFe-hyd_GTPase_HydF"/>
</dbReference>
<evidence type="ECO:0000259" key="1">
    <source>
        <dbReference type="Pfam" id="PF01926"/>
    </source>
</evidence>
<organism evidence="4 5">
    <name type="scientific">Carboxylicivirga linearis</name>
    <dbReference type="NCBI Taxonomy" id="1628157"/>
    <lineage>
        <taxon>Bacteria</taxon>
        <taxon>Pseudomonadati</taxon>
        <taxon>Bacteroidota</taxon>
        <taxon>Bacteroidia</taxon>
        <taxon>Marinilabiliales</taxon>
        <taxon>Marinilabiliaceae</taxon>
        <taxon>Carboxylicivirga</taxon>
    </lineage>
</organism>
<accession>A0ABS5JRD4</accession>
<dbReference type="InterPro" id="IPR006073">
    <property type="entry name" value="GTP-bd"/>
</dbReference>
<dbReference type="SUPFAM" id="SSF52540">
    <property type="entry name" value="P-loop containing nucleoside triphosphate hydrolases"/>
    <property type="match status" value="1"/>
</dbReference>
<dbReference type="Proteomes" id="UP000708576">
    <property type="component" value="Unassembled WGS sequence"/>
</dbReference>
<comment type="caution">
    <text evidence="4">The sequence shown here is derived from an EMBL/GenBank/DDBJ whole genome shotgun (WGS) entry which is preliminary data.</text>
</comment>
<proteinExistence type="predicted"/>
<dbReference type="Gene3D" id="3.40.50.11410">
    <property type="match status" value="1"/>
</dbReference>
<dbReference type="InterPro" id="IPR041606">
    <property type="entry name" value="HydF_dimer"/>
</dbReference>
<dbReference type="NCBIfam" id="TIGR03918">
    <property type="entry name" value="GTP_HydF"/>
    <property type="match status" value="1"/>
</dbReference>
<feature type="domain" description="Hydrogen maturase F dimerization" evidence="2">
    <location>
        <begin position="175"/>
        <end position="273"/>
    </location>
</feature>
<protein>
    <submittedName>
        <fullName evidence="4">[FeFe] hydrogenase H-cluster maturation GTPase HydF</fullName>
    </submittedName>
</protein>
<evidence type="ECO:0000313" key="4">
    <source>
        <dbReference type="EMBL" id="MBS2097051.1"/>
    </source>
</evidence>
<feature type="domain" description="G" evidence="1">
    <location>
        <begin position="8"/>
        <end position="122"/>
    </location>
</feature>
<dbReference type="NCBIfam" id="TIGR00231">
    <property type="entry name" value="small_GTP"/>
    <property type="match status" value="1"/>
</dbReference>
<evidence type="ECO:0000313" key="5">
    <source>
        <dbReference type="Proteomes" id="UP000708576"/>
    </source>
</evidence>
<dbReference type="RefSeq" id="WP_212212842.1">
    <property type="nucleotide sequence ID" value="NZ_JAGUCO010000001.1"/>
</dbReference>
<dbReference type="CDD" id="cd00880">
    <property type="entry name" value="Era_like"/>
    <property type="match status" value="1"/>
</dbReference>
<sequence length="407" mass="44838">MSRDRKPHIGIFGRRNNGKSSIINKLAEQEVAIVSNIAGTTTDPVKKSFEITGFGPVILIDTAGIDDIGELGAQRVKKTTQAIQLIDLAILVVANNQWDQPEKDLIEAFKKQNTPFIIIHNKIDIEAPSSEWNFMADKLGASAILSFSSITSSIEPLVKTIKKAIPESAYTTPSLIGDLISYGDIVLLITPIDIEAPEGRLILPQVQAIRDILDNDAICIVLKEREVDSFLKRTQIKPALAITDSQLFLKADASVPKDIPLTGFSILLAHFKGDFESYLQGTPKIDDLKNGDKILLLESCSHHVACDDIGRVKIPRWISAYTGKDLTFDVVAGLDKIEKPIEEYSLVIQCGGCMITRKQLHNRLNLAKEAHIPITNYGMTIAYVQGIYQRAVAPFIQSGHSVKPDYL</sequence>
<name>A0ABS5JRD4_9BACT</name>
<dbReference type="PANTHER" id="PTHR42714:SF6">
    <property type="entry name" value="TRANSLATION INITIATION FACTOR IF-2"/>
    <property type="match status" value="1"/>
</dbReference>
<dbReference type="Gene3D" id="3.40.50.11420">
    <property type="match status" value="1"/>
</dbReference>
<reference evidence="4 5" key="1">
    <citation type="journal article" date="2015" name="Int. J. Syst. Evol. Microbiol.">
        <title>Carboxylicivirga linearis sp. nov., isolated from a sea cucumber culture pond.</title>
        <authorList>
            <person name="Wang F.Q."/>
            <person name="Zhou Y.X."/>
            <person name="Lin X.Z."/>
            <person name="Chen G.J."/>
            <person name="Du Z.J."/>
        </authorList>
    </citation>
    <scope>NUCLEOTIDE SEQUENCE [LARGE SCALE GENOMIC DNA]</scope>
    <source>
        <strain evidence="4 5">FB218</strain>
    </source>
</reference>
<feature type="domain" description="Hydrogen maturase F tetramerization" evidence="3">
    <location>
        <begin position="277"/>
        <end position="394"/>
    </location>
</feature>
<dbReference type="InterPro" id="IPR005225">
    <property type="entry name" value="Small_GTP-bd"/>
</dbReference>
<dbReference type="Pfam" id="PF01926">
    <property type="entry name" value="MMR_HSR1"/>
    <property type="match status" value="1"/>
</dbReference>
<dbReference type="Pfam" id="PF18128">
    <property type="entry name" value="HydF_dimer"/>
    <property type="match status" value="1"/>
</dbReference>
<dbReference type="Pfam" id="PF18133">
    <property type="entry name" value="HydF_tetramer"/>
    <property type="match status" value="1"/>
</dbReference>
<dbReference type="InterPro" id="IPR027417">
    <property type="entry name" value="P-loop_NTPase"/>
</dbReference>